<comment type="caution">
    <text evidence="2">The sequence shown here is derived from an EMBL/GenBank/DDBJ whole genome shotgun (WGS) entry which is preliminary data.</text>
</comment>
<accession>A0A4Y9SSZ8</accession>
<evidence type="ECO:0000313" key="2">
    <source>
        <dbReference type="EMBL" id="TFW28469.1"/>
    </source>
</evidence>
<name>A0A4Y9SSZ8_9BURK</name>
<sequence>MVDARTKLDIIYQEAMGDVHEILDRVDVLKAELPAAADALGDKLNVQTGHYLVAAEKLAAVLQGMAGEIDRAAAQAAVTAGETVKLDIRQAAAQAASEAIRIAVGKEVSAVVGELTKAGRLVRWTIGKHVAVVIGGAVLGGLVAATTLHYLPVGGGSAPQLSESDRLAIENGQKIQKVWNSLTDKERAHIQQLAGEK</sequence>
<dbReference type="RefSeq" id="WP_135200588.1">
    <property type="nucleotide sequence ID" value="NZ_SPVG01000053.1"/>
</dbReference>
<keyword evidence="1" id="KW-0812">Transmembrane</keyword>
<keyword evidence="1" id="KW-0472">Membrane</keyword>
<dbReference type="Proteomes" id="UP000297729">
    <property type="component" value="Unassembled WGS sequence"/>
</dbReference>
<organism evidence="2 3">
    <name type="scientific">Duganella callida</name>
    <dbReference type="NCBI Taxonomy" id="2561932"/>
    <lineage>
        <taxon>Bacteria</taxon>
        <taxon>Pseudomonadati</taxon>
        <taxon>Pseudomonadota</taxon>
        <taxon>Betaproteobacteria</taxon>
        <taxon>Burkholderiales</taxon>
        <taxon>Oxalobacteraceae</taxon>
        <taxon>Telluria group</taxon>
        <taxon>Duganella</taxon>
    </lineage>
</organism>
<evidence type="ECO:0000313" key="3">
    <source>
        <dbReference type="Proteomes" id="UP000297729"/>
    </source>
</evidence>
<keyword evidence="1" id="KW-1133">Transmembrane helix</keyword>
<feature type="transmembrane region" description="Helical" evidence="1">
    <location>
        <begin position="130"/>
        <end position="151"/>
    </location>
</feature>
<protein>
    <submittedName>
        <fullName evidence="2">Uncharacterized protein</fullName>
    </submittedName>
</protein>
<gene>
    <name evidence="2" type="ORF">E4L98_05630</name>
</gene>
<reference evidence="2 3" key="1">
    <citation type="submission" date="2019-03" db="EMBL/GenBank/DDBJ databases">
        <title>Draft Genome Sequence of Duganella callidus sp. nov., a Novel Duganella Species Isolated from Cultivated Soil.</title>
        <authorList>
            <person name="Raths R."/>
            <person name="Peta V."/>
            <person name="Bucking H."/>
        </authorList>
    </citation>
    <scope>NUCLEOTIDE SEQUENCE [LARGE SCALE GENOMIC DNA]</scope>
    <source>
        <strain evidence="2 3">DN04</strain>
    </source>
</reference>
<evidence type="ECO:0000256" key="1">
    <source>
        <dbReference type="SAM" id="Phobius"/>
    </source>
</evidence>
<dbReference type="OrthoDB" id="8689582at2"/>
<keyword evidence="3" id="KW-1185">Reference proteome</keyword>
<dbReference type="EMBL" id="SPVG01000053">
    <property type="protein sequence ID" value="TFW28469.1"/>
    <property type="molecule type" value="Genomic_DNA"/>
</dbReference>
<proteinExistence type="predicted"/>
<dbReference type="AlphaFoldDB" id="A0A4Y9SSZ8"/>